<proteinExistence type="inferred from homology"/>
<dbReference type="InterPro" id="IPR036388">
    <property type="entry name" value="WH-like_DNA-bd_sf"/>
</dbReference>
<dbReference type="InterPro" id="IPR000600">
    <property type="entry name" value="ROK"/>
</dbReference>
<comment type="function">
    <text evidence="1">Transcriptional repressor of xylose-utilizing enzymes.</text>
</comment>
<dbReference type="InterPro" id="IPR049874">
    <property type="entry name" value="ROK_cs"/>
</dbReference>
<organism evidence="4 5">
    <name type="scientific">Lachnoclostridium phytofermentans</name>
    <dbReference type="NCBI Taxonomy" id="66219"/>
    <lineage>
        <taxon>Bacteria</taxon>
        <taxon>Bacillati</taxon>
        <taxon>Bacillota</taxon>
        <taxon>Clostridia</taxon>
        <taxon>Lachnospirales</taxon>
        <taxon>Lachnospiraceae</taxon>
    </lineage>
</organism>
<keyword evidence="3" id="KW-0859">Xylose metabolism</keyword>
<dbReference type="InterPro" id="IPR036390">
    <property type="entry name" value="WH_DNA-bd_sf"/>
</dbReference>
<evidence type="ECO:0000256" key="1">
    <source>
        <dbReference type="ARBA" id="ARBA00002486"/>
    </source>
</evidence>
<dbReference type="SUPFAM" id="SSF46785">
    <property type="entry name" value="Winged helix' DNA-binding domain"/>
    <property type="match status" value="1"/>
</dbReference>
<keyword evidence="3" id="KW-0119">Carbohydrate metabolism</keyword>
<dbReference type="Proteomes" id="UP000262969">
    <property type="component" value="Unassembled WGS sequence"/>
</dbReference>
<comment type="caution">
    <text evidence="4">The sequence shown here is derived from an EMBL/GenBank/DDBJ whole genome shotgun (WGS) entry which is preliminary data.</text>
</comment>
<evidence type="ECO:0000256" key="2">
    <source>
        <dbReference type="ARBA" id="ARBA00006479"/>
    </source>
</evidence>
<evidence type="ECO:0000256" key="3">
    <source>
        <dbReference type="ARBA" id="ARBA00022629"/>
    </source>
</evidence>
<evidence type="ECO:0000313" key="4">
    <source>
        <dbReference type="EMBL" id="HCL01996.1"/>
    </source>
</evidence>
<accession>A0A3D2X4V1</accession>
<name>A0A3D2X4V1_9FIRM</name>
<reference evidence="4 5" key="1">
    <citation type="journal article" date="2018" name="Nat. Biotechnol.">
        <title>A standardized bacterial taxonomy based on genome phylogeny substantially revises the tree of life.</title>
        <authorList>
            <person name="Parks D.H."/>
            <person name="Chuvochina M."/>
            <person name="Waite D.W."/>
            <person name="Rinke C."/>
            <person name="Skarshewski A."/>
            <person name="Chaumeil P.A."/>
            <person name="Hugenholtz P."/>
        </authorList>
    </citation>
    <scope>NUCLEOTIDE SEQUENCE [LARGE SCALE GENOMIC DNA]</scope>
    <source>
        <strain evidence="4">UBA11728</strain>
    </source>
</reference>
<dbReference type="InterPro" id="IPR043129">
    <property type="entry name" value="ATPase_NBD"/>
</dbReference>
<dbReference type="Pfam" id="PF13412">
    <property type="entry name" value="HTH_24"/>
    <property type="match status" value="1"/>
</dbReference>
<comment type="similarity">
    <text evidence="2">Belongs to the ROK (NagC/XylR) family.</text>
</comment>
<dbReference type="CDD" id="cd24077">
    <property type="entry name" value="ASKHA_ATPase_ROK_SaXylR-like"/>
    <property type="match status" value="1"/>
</dbReference>
<protein>
    <submittedName>
        <fullName evidence="4">ROK family transcriptional regulator</fullName>
    </submittedName>
</protein>
<dbReference type="SUPFAM" id="SSF53067">
    <property type="entry name" value="Actin-like ATPase domain"/>
    <property type="match status" value="1"/>
</dbReference>
<dbReference type="AlphaFoldDB" id="A0A3D2X4V1"/>
<dbReference type="PANTHER" id="PTHR18964">
    <property type="entry name" value="ROK (REPRESSOR, ORF, KINASE) FAMILY"/>
    <property type="match status" value="1"/>
</dbReference>
<dbReference type="GO" id="GO:0042732">
    <property type="term" value="P:D-xylose metabolic process"/>
    <property type="evidence" value="ECO:0007669"/>
    <property type="project" value="UniProtKB-KW"/>
</dbReference>
<sequence>MVLGSKELIRDINSKLVLETILQNEPISRAAISKKLGLTKATISAIVSDFINDKLVVEIGSDDTVLGRKPILLSFHKKAGYAICVDIEVSRISCMISDLKGEQRSVKQIKTPSESNLIPVLIDLIQSMESEYEKTPYGLIGIAIGIHGVVHQNEVLFTPYYNLNGINLSEQFGSYFGVPVFLENEANLSALGEKAYLPETYTSLANLSIHSGVGLGIILNKQLYTGYHGNAGEFGHTIVVMNGRSCPCGNQGCLEQYASERALLKEYSEDASLDDLLLSYEKKEPKAVEVMEHFINYMAVCVNNLQNTISPEIIIINSAFTNAYPELADMITKKVSNKLIDKIPLIASNLKDHSILLGGITVLVKNFLGIKSLSLGAKNPS</sequence>
<dbReference type="Gene3D" id="1.10.10.10">
    <property type="entry name" value="Winged helix-like DNA-binding domain superfamily/Winged helix DNA-binding domain"/>
    <property type="match status" value="1"/>
</dbReference>
<evidence type="ECO:0000313" key="5">
    <source>
        <dbReference type="Proteomes" id="UP000262969"/>
    </source>
</evidence>
<gene>
    <name evidence="4" type="ORF">DHW61_06195</name>
</gene>
<dbReference type="Gene3D" id="3.30.420.40">
    <property type="match status" value="2"/>
</dbReference>
<dbReference type="EMBL" id="DPVV01000208">
    <property type="protein sequence ID" value="HCL01996.1"/>
    <property type="molecule type" value="Genomic_DNA"/>
</dbReference>
<dbReference type="PANTHER" id="PTHR18964:SF149">
    <property type="entry name" value="BIFUNCTIONAL UDP-N-ACETYLGLUCOSAMINE 2-EPIMERASE_N-ACETYLMANNOSAMINE KINASE"/>
    <property type="match status" value="1"/>
</dbReference>
<dbReference type="Pfam" id="PF00480">
    <property type="entry name" value="ROK"/>
    <property type="match status" value="1"/>
</dbReference>
<dbReference type="PROSITE" id="PS01125">
    <property type="entry name" value="ROK"/>
    <property type="match status" value="1"/>
</dbReference>